<feature type="transmembrane region" description="Helical" evidence="2">
    <location>
        <begin position="54"/>
        <end position="70"/>
    </location>
</feature>
<dbReference type="Proteomes" id="UP000236621">
    <property type="component" value="Unassembled WGS sequence"/>
</dbReference>
<keyword evidence="2" id="KW-1133">Transmembrane helix</keyword>
<proteinExistence type="predicted"/>
<sequence length="188" mass="19680">TQSTEHRALRATSCLVSAPAFASGSGLSNALVTASTARFPARSQGRRRAASSPSYPLLLLLTLASTWPIHQPSTTATMSKSRMPLILGLGAAGAIGYYFYSAGGNAKAAENKLESHVHKASASVKSRFPGSSPDADKQPSRLKSNAEAYAKDAKAEARKAVDKLDRKVDEGAAKAKTGIFGWFGRGGK</sequence>
<feature type="transmembrane region" description="Helical" evidence="2">
    <location>
        <begin position="82"/>
        <end position="100"/>
    </location>
</feature>
<dbReference type="EMBL" id="NRSZ01000594">
    <property type="protein sequence ID" value="PNY26191.1"/>
    <property type="molecule type" value="Genomic_DNA"/>
</dbReference>
<protein>
    <recommendedName>
        <fullName evidence="5">Calcofluor white hypersensitive protein</fullName>
    </recommendedName>
</protein>
<dbReference type="AlphaFoldDB" id="A0A2K3QFA1"/>
<accession>A0A2K3QFA1</accession>
<feature type="region of interest" description="Disordered" evidence="1">
    <location>
        <begin position="120"/>
        <end position="150"/>
    </location>
</feature>
<keyword evidence="4" id="KW-1185">Reference proteome</keyword>
<evidence type="ECO:0008006" key="5">
    <source>
        <dbReference type="Google" id="ProtNLM"/>
    </source>
</evidence>
<gene>
    <name evidence="3" type="ORF">TCAP_03874</name>
</gene>
<organism evidence="3 4">
    <name type="scientific">Tolypocladium capitatum</name>
    <dbReference type="NCBI Taxonomy" id="45235"/>
    <lineage>
        <taxon>Eukaryota</taxon>
        <taxon>Fungi</taxon>
        <taxon>Dikarya</taxon>
        <taxon>Ascomycota</taxon>
        <taxon>Pezizomycotina</taxon>
        <taxon>Sordariomycetes</taxon>
        <taxon>Hypocreomycetidae</taxon>
        <taxon>Hypocreales</taxon>
        <taxon>Ophiocordycipitaceae</taxon>
        <taxon>Tolypocladium</taxon>
    </lineage>
</organism>
<feature type="non-terminal residue" evidence="3">
    <location>
        <position position="1"/>
    </location>
</feature>
<keyword evidence="2" id="KW-0812">Transmembrane</keyword>
<comment type="caution">
    <text evidence="3">The sequence shown here is derived from an EMBL/GenBank/DDBJ whole genome shotgun (WGS) entry which is preliminary data.</text>
</comment>
<reference evidence="3 4" key="1">
    <citation type="submission" date="2017-08" db="EMBL/GenBank/DDBJ databases">
        <title>Harnessing the power of phylogenomics to disentangle the directionality and signatures of interkingdom host jumping in the parasitic fungal genus Tolypocladium.</title>
        <authorList>
            <person name="Quandt C.A."/>
            <person name="Patterson W."/>
            <person name="Spatafora J.W."/>
        </authorList>
    </citation>
    <scope>NUCLEOTIDE SEQUENCE [LARGE SCALE GENOMIC DNA]</scope>
    <source>
        <strain evidence="3 4">CBS 113982</strain>
    </source>
</reference>
<name>A0A2K3QFA1_9HYPO</name>
<evidence type="ECO:0000313" key="3">
    <source>
        <dbReference type="EMBL" id="PNY26191.1"/>
    </source>
</evidence>
<dbReference type="OrthoDB" id="5355126at2759"/>
<evidence type="ECO:0000256" key="1">
    <source>
        <dbReference type="SAM" id="MobiDB-lite"/>
    </source>
</evidence>
<evidence type="ECO:0000256" key="2">
    <source>
        <dbReference type="SAM" id="Phobius"/>
    </source>
</evidence>
<keyword evidence="2" id="KW-0472">Membrane</keyword>
<evidence type="ECO:0000313" key="4">
    <source>
        <dbReference type="Proteomes" id="UP000236621"/>
    </source>
</evidence>